<dbReference type="EMBL" id="BARS01028419">
    <property type="protein sequence ID" value="GAG08281.1"/>
    <property type="molecule type" value="Genomic_DNA"/>
</dbReference>
<keyword evidence="1" id="KW-1003">Cell membrane</keyword>
<dbReference type="PANTHER" id="PTHR34990">
    <property type="entry name" value="UDP-2,3-DIACYLGLUCOSAMINE HYDROLASE-RELATED"/>
    <property type="match status" value="1"/>
</dbReference>
<keyword evidence="3" id="KW-0479">Metal-binding</keyword>
<feature type="domain" description="Calcineurin-like phosphoesterase" evidence="7">
    <location>
        <begin position="10"/>
        <end position="178"/>
    </location>
</feature>
<dbReference type="InterPro" id="IPR004843">
    <property type="entry name" value="Calcineurin-like_PHP"/>
</dbReference>
<reference evidence="8" key="1">
    <citation type="journal article" date="2014" name="Front. Microbiol.">
        <title>High frequency of phylogenetically diverse reductive dehalogenase-homologous genes in deep subseafloor sedimentary metagenomes.</title>
        <authorList>
            <person name="Kawai M."/>
            <person name="Futagami T."/>
            <person name="Toyoda A."/>
            <person name="Takaki Y."/>
            <person name="Nishi S."/>
            <person name="Hori S."/>
            <person name="Arai W."/>
            <person name="Tsubouchi T."/>
            <person name="Morono Y."/>
            <person name="Uchiyama I."/>
            <person name="Ito T."/>
            <person name="Fujiyama A."/>
            <person name="Inagaki F."/>
            <person name="Takami H."/>
        </authorList>
    </citation>
    <scope>NUCLEOTIDE SEQUENCE</scope>
    <source>
        <strain evidence="8">Expedition CK06-06</strain>
    </source>
</reference>
<evidence type="ECO:0000256" key="3">
    <source>
        <dbReference type="ARBA" id="ARBA00022723"/>
    </source>
</evidence>
<dbReference type="GO" id="GO:0046872">
    <property type="term" value="F:metal ion binding"/>
    <property type="evidence" value="ECO:0007669"/>
    <property type="project" value="UniProtKB-KW"/>
</dbReference>
<dbReference type="GO" id="GO:0016020">
    <property type="term" value="C:membrane"/>
    <property type="evidence" value="ECO:0007669"/>
    <property type="project" value="GOC"/>
</dbReference>
<protein>
    <recommendedName>
        <fullName evidence="7">Calcineurin-like phosphoesterase domain-containing protein</fullName>
    </recommendedName>
</protein>
<dbReference type="AlphaFoldDB" id="X0W6H2"/>
<name>X0W6H2_9ZZZZ</name>
<dbReference type="PANTHER" id="PTHR34990:SF1">
    <property type="entry name" value="UDP-2,3-DIACYLGLUCOSAMINE HYDROLASE"/>
    <property type="match status" value="1"/>
</dbReference>
<dbReference type="SUPFAM" id="SSF56300">
    <property type="entry name" value="Metallo-dependent phosphatases"/>
    <property type="match status" value="1"/>
</dbReference>
<evidence type="ECO:0000256" key="5">
    <source>
        <dbReference type="ARBA" id="ARBA00023136"/>
    </source>
</evidence>
<accession>X0W6H2</accession>
<evidence type="ECO:0000313" key="8">
    <source>
        <dbReference type="EMBL" id="GAG08281.1"/>
    </source>
</evidence>
<gene>
    <name evidence="8" type="ORF">S01H1_44551</name>
</gene>
<dbReference type="GO" id="GO:0009245">
    <property type="term" value="P:lipid A biosynthetic process"/>
    <property type="evidence" value="ECO:0007669"/>
    <property type="project" value="TreeGrafter"/>
</dbReference>
<comment type="caution">
    <text evidence="8">The sequence shown here is derived from an EMBL/GenBank/DDBJ whole genome shotgun (WGS) entry which is preliminary data.</text>
</comment>
<sequence>MLDFLKNLITKIDYLFVLGDTFEFWYNDRKALLKEYSEILEIFKELSLSGTKLLFFEGNHDICYGSFFENELKADIYRKCTTLKINQFTVFLGHGDELIKNNIKYIFWRSLLRLPPVKLIISTAPSGVVLKIALMLSRLSHKIGNIKKTGLNNAYRELALQKFKEGIDVVILGHTHVPESFRSGKGLYINCGNWLEDFSFV</sequence>
<proteinExistence type="predicted"/>
<dbReference type="Gene3D" id="3.60.21.10">
    <property type="match status" value="1"/>
</dbReference>
<evidence type="ECO:0000256" key="2">
    <source>
        <dbReference type="ARBA" id="ARBA00022519"/>
    </source>
</evidence>
<dbReference type="Pfam" id="PF00149">
    <property type="entry name" value="Metallophos"/>
    <property type="match status" value="1"/>
</dbReference>
<keyword evidence="4" id="KW-0378">Hydrolase</keyword>
<organism evidence="8">
    <name type="scientific">marine sediment metagenome</name>
    <dbReference type="NCBI Taxonomy" id="412755"/>
    <lineage>
        <taxon>unclassified sequences</taxon>
        <taxon>metagenomes</taxon>
        <taxon>ecological metagenomes</taxon>
    </lineage>
</organism>
<dbReference type="GO" id="GO:0008758">
    <property type="term" value="F:UDP-2,3-diacylglucosamine hydrolase activity"/>
    <property type="evidence" value="ECO:0007669"/>
    <property type="project" value="TreeGrafter"/>
</dbReference>
<keyword evidence="6" id="KW-0464">Manganese</keyword>
<feature type="non-terminal residue" evidence="8">
    <location>
        <position position="201"/>
    </location>
</feature>
<evidence type="ECO:0000256" key="4">
    <source>
        <dbReference type="ARBA" id="ARBA00022801"/>
    </source>
</evidence>
<evidence type="ECO:0000256" key="6">
    <source>
        <dbReference type="ARBA" id="ARBA00023211"/>
    </source>
</evidence>
<dbReference type="CDD" id="cd07398">
    <property type="entry name" value="MPP_YbbF-LpxH"/>
    <property type="match status" value="1"/>
</dbReference>
<evidence type="ECO:0000256" key="1">
    <source>
        <dbReference type="ARBA" id="ARBA00022475"/>
    </source>
</evidence>
<dbReference type="InterPro" id="IPR043461">
    <property type="entry name" value="LpxH-like"/>
</dbReference>
<keyword evidence="2" id="KW-0997">Cell inner membrane</keyword>
<dbReference type="InterPro" id="IPR029052">
    <property type="entry name" value="Metallo-depent_PP-like"/>
</dbReference>
<keyword evidence="5" id="KW-0472">Membrane</keyword>
<evidence type="ECO:0000259" key="7">
    <source>
        <dbReference type="Pfam" id="PF00149"/>
    </source>
</evidence>